<reference evidence="1" key="1">
    <citation type="submission" date="2023-07" db="EMBL/GenBank/DDBJ databases">
        <authorList>
            <person name="Kim M.K."/>
        </authorList>
    </citation>
    <scope>NUCLEOTIDE SEQUENCE</scope>
    <source>
        <strain evidence="1">ASUV-10-1</strain>
    </source>
</reference>
<comment type="caution">
    <text evidence="1">The sequence shown here is derived from an EMBL/GenBank/DDBJ whole genome shotgun (WGS) entry which is preliminary data.</text>
</comment>
<keyword evidence="2" id="KW-1185">Reference proteome</keyword>
<dbReference type="EMBL" id="JAUQSY010000003">
    <property type="protein sequence ID" value="MDO7874318.1"/>
    <property type="molecule type" value="Genomic_DNA"/>
</dbReference>
<evidence type="ECO:0000313" key="2">
    <source>
        <dbReference type="Proteomes" id="UP001176429"/>
    </source>
</evidence>
<sequence>MKTFKLDGKEYRYPEHWSEVTYWQFVAYSAIKADTDLSPLRKAGDAVALLTGLEQAIINAAEPRLVVSVLEQMAFLNEEPSEPVVAKFDASGETYYVQEMDRKTFGQFAAYEDIAHRHRKEPLQALPQQLVMLCRKAGETADDLTADETARRTELFFELPVTTVLGVAAFFTAAARSIHSATVSSSAVLAVRAALLQRLDAIIKNAGDGSVPQLPWQRRLYARLIRWCLR</sequence>
<protein>
    <submittedName>
        <fullName evidence="1">Uncharacterized protein</fullName>
    </submittedName>
</protein>
<dbReference type="RefSeq" id="WP_305005631.1">
    <property type="nucleotide sequence ID" value="NZ_JAUQSY010000003.1"/>
</dbReference>
<accession>A0ABT9BCP7</accession>
<name>A0ABT9BCP7_9BACT</name>
<gene>
    <name evidence="1" type="ORF">Q5H93_06205</name>
</gene>
<evidence type="ECO:0000313" key="1">
    <source>
        <dbReference type="EMBL" id="MDO7874318.1"/>
    </source>
</evidence>
<dbReference type="Proteomes" id="UP001176429">
    <property type="component" value="Unassembled WGS sequence"/>
</dbReference>
<proteinExistence type="predicted"/>
<organism evidence="1 2">
    <name type="scientific">Hymenobacter aranciens</name>
    <dbReference type="NCBI Taxonomy" id="3063996"/>
    <lineage>
        <taxon>Bacteria</taxon>
        <taxon>Pseudomonadati</taxon>
        <taxon>Bacteroidota</taxon>
        <taxon>Cytophagia</taxon>
        <taxon>Cytophagales</taxon>
        <taxon>Hymenobacteraceae</taxon>
        <taxon>Hymenobacter</taxon>
    </lineage>
</organism>